<dbReference type="RefSeq" id="WP_093180841.1">
    <property type="nucleotide sequence ID" value="NZ_FMYH01000001.1"/>
</dbReference>
<keyword evidence="2" id="KW-1185">Reference proteome</keyword>
<dbReference type="EMBL" id="FMYH01000001">
    <property type="protein sequence ID" value="SDB89190.1"/>
    <property type="molecule type" value="Genomic_DNA"/>
</dbReference>
<gene>
    <name evidence="1" type="ORF">SAMN05216410_0727</name>
</gene>
<evidence type="ECO:0000313" key="1">
    <source>
        <dbReference type="EMBL" id="SDB89190.1"/>
    </source>
</evidence>
<dbReference type="AlphaFoldDB" id="A0A1G6H4F9"/>
<accession>A0A1G6H4F9</accession>
<name>A0A1G6H4F9_9MICO</name>
<reference evidence="1 2" key="1">
    <citation type="submission" date="2016-09" db="EMBL/GenBank/DDBJ databases">
        <authorList>
            <person name="Capua I."/>
            <person name="De Benedictis P."/>
            <person name="Joannis T."/>
            <person name="Lombin L.H."/>
            <person name="Cattoli G."/>
        </authorList>
    </citation>
    <scope>NUCLEOTIDE SEQUENCE [LARGE SCALE GENOMIC DNA]</scope>
    <source>
        <strain evidence="1 2">ISLP-3</strain>
    </source>
</reference>
<evidence type="ECO:0000313" key="2">
    <source>
        <dbReference type="Proteomes" id="UP000199039"/>
    </source>
</evidence>
<dbReference type="Proteomes" id="UP000199039">
    <property type="component" value="Unassembled WGS sequence"/>
</dbReference>
<evidence type="ECO:0008006" key="3">
    <source>
        <dbReference type="Google" id="ProtNLM"/>
    </source>
</evidence>
<protein>
    <recommendedName>
        <fullName evidence="3">PIN domain-containing protein</fullName>
    </recommendedName>
</protein>
<dbReference type="OrthoDB" id="8370557at2"/>
<organism evidence="1 2">
    <name type="scientific">Sanguibacter gelidistatuariae</name>
    <dbReference type="NCBI Taxonomy" id="1814289"/>
    <lineage>
        <taxon>Bacteria</taxon>
        <taxon>Bacillati</taxon>
        <taxon>Actinomycetota</taxon>
        <taxon>Actinomycetes</taxon>
        <taxon>Micrococcales</taxon>
        <taxon>Sanguibacteraceae</taxon>
        <taxon>Sanguibacter</taxon>
    </lineage>
</organism>
<proteinExistence type="predicted"/>
<sequence length="131" mass="14637">MTRFVVGPDVALHLAREELVISSAHQLLAPTLIRSQVLTRLYSAVRRGELDRKDAEHQLDNVRGMRMRLLGDRVLQRVAWDIAVELDWPDTLTAEYLALTCLQADAFITLDAELAATARRVVAVASVADLF</sequence>
<dbReference type="STRING" id="1814289.SAMN05216410_0727"/>
<dbReference type="Gene3D" id="3.40.50.1010">
    <property type="entry name" value="5'-nuclease"/>
    <property type="match status" value="1"/>
</dbReference>